<feature type="transmembrane region" description="Helical" evidence="8">
    <location>
        <begin position="12"/>
        <end position="32"/>
    </location>
</feature>
<dbReference type="GO" id="GO:0005886">
    <property type="term" value="C:plasma membrane"/>
    <property type="evidence" value="ECO:0007669"/>
    <property type="project" value="UniProtKB-SubCell"/>
</dbReference>
<gene>
    <name evidence="10" type="primary">secY_1</name>
    <name evidence="8" type="synonym">secY2</name>
    <name evidence="10" type="ORF">ERS132416_01470</name>
</gene>
<evidence type="ECO:0000256" key="6">
    <source>
        <dbReference type="ARBA" id="ARBA00023010"/>
    </source>
</evidence>
<feature type="transmembrane region" description="Helical" evidence="8">
    <location>
        <begin position="331"/>
        <end position="356"/>
    </location>
</feature>
<evidence type="ECO:0000256" key="8">
    <source>
        <dbReference type="HAMAP-Rule" id="MF_01466"/>
    </source>
</evidence>
<feature type="transmembrane region" description="Helical" evidence="8">
    <location>
        <begin position="184"/>
        <end position="201"/>
    </location>
</feature>
<evidence type="ECO:0000256" key="9">
    <source>
        <dbReference type="NCBIfam" id="TIGR02920"/>
    </source>
</evidence>
<dbReference type="SUPFAM" id="SSF103491">
    <property type="entry name" value="Preprotein translocase SecY subunit"/>
    <property type="match status" value="1"/>
</dbReference>
<dbReference type="InterPro" id="IPR002208">
    <property type="entry name" value="SecY/SEC61-alpha"/>
</dbReference>
<protein>
    <recommendedName>
        <fullName evidence="8 9">Accessory Sec system protein translocase subunit SecY2</fullName>
    </recommendedName>
</protein>
<dbReference type="PANTHER" id="PTHR10906">
    <property type="entry name" value="SECY/SEC61-ALPHA FAMILY MEMBER"/>
    <property type="match status" value="1"/>
</dbReference>
<feature type="transmembrane region" description="Helical" evidence="8">
    <location>
        <begin position="123"/>
        <end position="142"/>
    </location>
</feature>
<evidence type="ECO:0000313" key="11">
    <source>
        <dbReference type="Proteomes" id="UP000073494"/>
    </source>
</evidence>
<keyword evidence="4 8" id="KW-0653">Protein transport</keyword>
<feature type="transmembrane region" description="Helical" evidence="8">
    <location>
        <begin position="52"/>
        <end position="75"/>
    </location>
</feature>
<feature type="transmembrane region" description="Helical" evidence="8">
    <location>
        <begin position="280"/>
        <end position="299"/>
    </location>
</feature>
<comment type="function">
    <text evidence="8">Part of the accessory SecA2/SecY2 system specifically required for export of possible cell wall proteins. The central subunit of a protein translocation channel.</text>
</comment>
<dbReference type="EMBL" id="FIHD01000026">
    <property type="protein sequence ID" value="CYV01649.1"/>
    <property type="molecule type" value="Genomic_DNA"/>
</dbReference>
<feature type="transmembrane region" description="Helical" evidence="8">
    <location>
        <begin position="154"/>
        <end position="172"/>
    </location>
</feature>
<evidence type="ECO:0000313" key="10">
    <source>
        <dbReference type="EMBL" id="CYV01649.1"/>
    </source>
</evidence>
<keyword evidence="7 8" id="KW-0472">Membrane</keyword>
<sequence>MNRLLHKVYRYRKFILTFIIILTFILGRRLLLPLVDTEKVLSANEGFLVTDYSTTSLFSLGLGPWMYATILMSLFTIRKTRAVSPQMMNARKNGLQLLIATIQGLGLAINLPYQEGLGHTTPMIFMVTLMTIAGSFVVGWLIDTNAAYGIGGSALIVLVNIILGQFSTFPVVWDLMGTYLTPYLWFWFFWILLTIYIIVVFEKAEYRVPVQRVSIKNHLAEEAYMPIKLFISGGMPFMYAFTLLGFPPYLFLFLSFIFPQFGDTFSGWNKFFSMMEWEGIIVYLIILYVLTISFAFINLNPRDKADEMRQSGDFISGVRPGKETVNYLSRIVGCLGHFNAIYLIIMSGIPLFIAMIHPELRAIAGLPGVIMMTAGIILGILLEFKIMLLKKRYRPLFDSGEEG</sequence>
<keyword evidence="5 8" id="KW-1133">Transmembrane helix</keyword>
<evidence type="ECO:0000256" key="3">
    <source>
        <dbReference type="ARBA" id="ARBA00022692"/>
    </source>
</evidence>
<dbReference type="AlphaFoldDB" id="A0A0Z8GMS4"/>
<feature type="transmembrane region" description="Helical" evidence="8">
    <location>
        <begin position="237"/>
        <end position="260"/>
    </location>
</feature>
<dbReference type="GO" id="GO:0065002">
    <property type="term" value="P:intracellular protein transmembrane transport"/>
    <property type="evidence" value="ECO:0007669"/>
    <property type="project" value="UniProtKB-UniRule"/>
</dbReference>
<reference evidence="10 11" key="1">
    <citation type="submission" date="2016-02" db="EMBL/GenBank/DDBJ databases">
        <authorList>
            <consortium name="Pathogen Informatics"/>
        </authorList>
    </citation>
    <scope>NUCLEOTIDE SEQUENCE [LARGE SCALE GENOMIC DNA]</scope>
    <source>
        <strain evidence="10 11">LSS54</strain>
    </source>
</reference>
<dbReference type="InterPro" id="IPR014269">
    <property type="entry name" value="SecY2"/>
</dbReference>
<comment type="subcellular location">
    <subcellularLocation>
        <location evidence="8">Cell membrane</location>
        <topology evidence="8">Multi-pass membrane protein</topology>
    </subcellularLocation>
</comment>
<accession>A0A0Z8GMS4</accession>
<keyword evidence="1 8" id="KW-0813">Transport</keyword>
<evidence type="ECO:0000256" key="5">
    <source>
        <dbReference type="ARBA" id="ARBA00022989"/>
    </source>
</evidence>
<evidence type="ECO:0000256" key="4">
    <source>
        <dbReference type="ARBA" id="ARBA00022927"/>
    </source>
</evidence>
<keyword evidence="3 8" id="KW-0812">Transmembrane</keyword>
<evidence type="ECO:0000256" key="1">
    <source>
        <dbReference type="ARBA" id="ARBA00022448"/>
    </source>
</evidence>
<feature type="transmembrane region" description="Helical" evidence="8">
    <location>
        <begin position="95"/>
        <end position="111"/>
    </location>
</feature>
<feature type="transmembrane region" description="Helical" evidence="8">
    <location>
        <begin position="362"/>
        <end position="384"/>
    </location>
</feature>
<name>A0A0Z8GMS4_STRSU</name>
<comment type="similarity">
    <text evidence="8">Belongs to the SecY/SEC61-alpha family. SecY2 subfamily.</text>
</comment>
<organism evidence="10 11">
    <name type="scientific">Streptococcus suis</name>
    <dbReference type="NCBI Taxonomy" id="1307"/>
    <lineage>
        <taxon>Bacteria</taxon>
        <taxon>Bacillati</taxon>
        <taxon>Bacillota</taxon>
        <taxon>Bacilli</taxon>
        <taxon>Lactobacillales</taxon>
        <taxon>Streptococcaceae</taxon>
        <taxon>Streptococcus</taxon>
    </lineage>
</organism>
<dbReference type="PIRSF" id="PIRSF004557">
    <property type="entry name" value="SecY"/>
    <property type="match status" value="1"/>
</dbReference>
<dbReference type="HAMAP" id="MF_01466">
    <property type="entry name" value="SecY2"/>
    <property type="match status" value="1"/>
</dbReference>
<evidence type="ECO:0000256" key="7">
    <source>
        <dbReference type="ARBA" id="ARBA00023136"/>
    </source>
</evidence>
<dbReference type="GO" id="GO:0006605">
    <property type="term" value="P:protein targeting"/>
    <property type="evidence" value="ECO:0007669"/>
    <property type="project" value="UniProtKB-UniRule"/>
</dbReference>
<dbReference type="RefSeq" id="WP_172072999.1">
    <property type="nucleotide sequence ID" value="NZ_FIHD01000026.1"/>
</dbReference>
<keyword evidence="2 8" id="KW-1003">Cell membrane</keyword>
<dbReference type="Pfam" id="PF00344">
    <property type="entry name" value="SecY"/>
    <property type="match status" value="1"/>
</dbReference>
<evidence type="ECO:0000256" key="2">
    <source>
        <dbReference type="ARBA" id="ARBA00022475"/>
    </source>
</evidence>
<keyword evidence="6 8" id="KW-0811">Translocation</keyword>
<dbReference type="Gene3D" id="1.10.3370.10">
    <property type="entry name" value="SecY subunit domain"/>
    <property type="match status" value="1"/>
</dbReference>
<proteinExistence type="inferred from homology"/>
<dbReference type="NCBIfam" id="TIGR02920">
    <property type="entry name" value="acc_sec_Y2"/>
    <property type="match status" value="1"/>
</dbReference>
<dbReference type="InterPro" id="IPR023201">
    <property type="entry name" value="SecY_dom_sf"/>
</dbReference>
<dbReference type="Proteomes" id="UP000073494">
    <property type="component" value="Unassembled WGS sequence"/>
</dbReference>
<dbReference type="PRINTS" id="PR00303">
    <property type="entry name" value="SECYTRNLCASE"/>
</dbReference>
<comment type="subunit">
    <text evidence="8">Component of the accessory SecA2/SecY2 protein translocase complex required to export cell wall proteins. May form heterotrimers with SecE and SecG subunits.</text>
</comment>